<reference evidence="2" key="1">
    <citation type="submission" date="2022-10" db="EMBL/GenBank/DDBJ databases">
        <title>Tapping the CABI collections for fungal endophytes: first genome assemblies for Collariella, Neodidymelliopsis, Ascochyta clinopodiicola, Didymella pomorum, Didymosphaeria variabile, Neocosmospora piperis and Neocucurbitaria cava.</title>
        <authorList>
            <person name="Hill R."/>
        </authorList>
    </citation>
    <scope>NUCLEOTIDE SEQUENCE</scope>
    <source>
        <strain evidence="2">IMI 356815</strain>
    </source>
</reference>
<dbReference type="GeneID" id="80908855"/>
<organism evidence="2 3">
    <name type="scientific">Didymosphaeria variabile</name>
    <dbReference type="NCBI Taxonomy" id="1932322"/>
    <lineage>
        <taxon>Eukaryota</taxon>
        <taxon>Fungi</taxon>
        <taxon>Dikarya</taxon>
        <taxon>Ascomycota</taxon>
        <taxon>Pezizomycotina</taxon>
        <taxon>Dothideomycetes</taxon>
        <taxon>Pleosporomycetidae</taxon>
        <taxon>Pleosporales</taxon>
        <taxon>Massarineae</taxon>
        <taxon>Didymosphaeriaceae</taxon>
        <taxon>Didymosphaeria</taxon>
    </lineage>
</organism>
<evidence type="ECO:0008006" key="4">
    <source>
        <dbReference type="Google" id="ProtNLM"/>
    </source>
</evidence>
<name>A0A9W8XMY9_9PLEO</name>
<dbReference type="EMBL" id="JAPEUX010000004">
    <property type="protein sequence ID" value="KAJ4353595.1"/>
    <property type="molecule type" value="Genomic_DNA"/>
</dbReference>
<keyword evidence="3" id="KW-1185">Reference proteome</keyword>
<protein>
    <recommendedName>
        <fullName evidence="4">Ribosome biogenesis protein SLX9</fullName>
    </recommendedName>
</protein>
<accession>A0A9W8XMY9</accession>
<dbReference type="Proteomes" id="UP001140513">
    <property type="component" value="Unassembled WGS sequence"/>
</dbReference>
<feature type="compositionally biased region" description="Basic and acidic residues" evidence="1">
    <location>
        <begin position="105"/>
        <end position="130"/>
    </location>
</feature>
<feature type="region of interest" description="Disordered" evidence="1">
    <location>
        <begin position="39"/>
        <end position="61"/>
    </location>
</feature>
<evidence type="ECO:0000256" key="1">
    <source>
        <dbReference type="SAM" id="MobiDB-lite"/>
    </source>
</evidence>
<proteinExistence type="predicted"/>
<dbReference type="AlphaFoldDB" id="A0A9W8XMY9"/>
<feature type="region of interest" description="Disordered" evidence="1">
    <location>
        <begin position="154"/>
        <end position="218"/>
    </location>
</feature>
<dbReference type="OrthoDB" id="3797097at2759"/>
<dbReference type="RefSeq" id="XP_056071369.1">
    <property type="nucleotide sequence ID" value="XM_056214102.1"/>
</dbReference>
<evidence type="ECO:0000313" key="2">
    <source>
        <dbReference type="EMBL" id="KAJ4353595.1"/>
    </source>
</evidence>
<feature type="region of interest" description="Disordered" evidence="1">
    <location>
        <begin position="93"/>
        <end position="130"/>
    </location>
</feature>
<comment type="caution">
    <text evidence="2">The sequence shown here is derived from an EMBL/GenBank/DDBJ whole genome shotgun (WGS) entry which is preliminary data.</text>
</comment>
<sequence length="218" mass="23856">MPPATLETKDIVEHALAGGPTGNGTAQLKSRFTRAEKRKFARGKKAIQVPQAPKNNTKPKIDFRNSASVKLDISKLLPSQIDTYLALLEAKARVGRSKPSSLADRVTRDNVKKEKAGEKPKKELSAAKLDKIEKRRQLRAARKEAWLAKKVADVEKKEPTEATPAAVPAKSPVRTAATSRPPSRRASAIARSPARTRSASIVPATLPHPEDTFEELEY</sequence>
<gene>
    <name evidence="2" type="ORF">N0V89_005325</name>
</gene>
<evidence type="ECO:0000313" key="3">
    <source>
        <dbReference type="Proteomes" id="UP001140513"/>
    </source>
</evidence>
<feature type="compositionally biased region" description="Low complexity" evidence="1">
    <location>
        <begin position="161"/>
        <end position="201"/>
    </location>
</feature>